<dbReference type="AlphaFoldDB" id="A0A5R9GA71"/>
<dbReference type="EMBL" id="VCIW01000040">
    <property type="protein sequence ID" value="TLS48315.1"/>
    <property type="molecule type" value="Genomic_DNA"/>
</dbReference>
<accession>A0A5R9GA71</accession>
<organism evidence="1 2">
    <name type="scientific">Paenibacillus antri</name>
    <dbReference type="NCBI Taxonomy" id="2582848"/>
    <lineage>
        <taxon>Bacteria</taxon>
        <taxon>Bacillati</taxon>
        <taxon>Bacillota</taxon>
        <taxon>Bacilli</taxon>
        <taxon>Bacillales</taxon>
        <taxon>Paenibacillaceae</taxon>
        <taxon>Paenibacillus</taxon>
    </lineage>
</organism>
<proteinExistence type="predicted"/>
<comment type="caution">
    <text evidence="1">The sequence shown here is derived from an EMBL/GenBank/DDBJ whole genome shotgun (WGS) entry which is preliminary data.</text>
</comment>
<reference evidence="1 2" key="1">
    <citation type="submission" date="2019-05" db="EMBL/GenBank/DDBJ databases">
        <authorList>
            <person name="Narsing Rao M.P."/>
            <person name="Li W.J."/>
        </authorList>
    </citation>
    <scope>NUCLEOTIDE SEQUENCE [LARGE SCALE GENOMIC DNA]</scope>
    <source>
        <strain evidence="1 2">SYSU_K30003</strain>
    </source>
</reference>
<dbReference type="Proteomes" id="UP000309676">
    <property type="component" value="Unassembled WGS sequence"/>
</dbReference>
<name>A0A5R9GA71_9BACL</name>
<protein>
    <submittedName>
        <fullName evidence="1">Sporulation histidine kinase inhibitor Sda</fullName>
    </submittedName>
</protein>
<sequence length="30" mass="3602">MAKKLELEEAFLRMIIDELKRRGIEPTELE</sequence>
<keyword evidence="2" id="KW-1185">Reference proteome</keyword>
<dbReference type="InterPro" id="IPR015064">
    <property type="entry name" value="Sda"/>
</dbReference>
<dbReference type="Pfam" id="PF08970">
    <property type="entry name" value="Sda"/>
    <property type="match status" value="1"/>
</dbReference>
<evidence type="ECO:0000313" key="2">
    <source>
        <dbReference type="Proteomes" id="UP000309676"/>
    </source>
</evidence>
<gene>
    <name evidence="1" type="ORF">FE782_31275</name>
</gene>
<evidence type="ECO:0000313" key="1">
    <source>
        <dbReference type="EMBL" id="TLS48315.1"/>
    </source>
</evidence>